<reference evidence="2 5" key="2">
    <citation type="journal article" date="2014" name="BMC Genomics">
        <title>An improved genome release (version Mt4.0) for the model legume Medicago truncatula.</title>
        <authorList>
            <person name="Tang H."/>
            <person name="Krishnakumar V."/>
            <person name="Bidwell S."/>
            <person name="Rosen B."/>
            <person name="Chan A."/>
            <person name="Zhou S."/>
            <person name="Gentzbittel L."/>
            <person name="Childs K.L."/>
            <person name="Yandell M."/>
            <person name="Gundlach H."/>
            <person name="Mayer K.F."/>
            <person name="Schwartz D.C."/>
            <person name="Town C.D."/>
        </authorList>
    </citation>
    <scope>GENOME REANNOTATION</scope>
    <source>
        <strain evidence="4 5">cv. Jemalong A17</strain>
    </source>
</reference>
<dbReference type="EMBL" id="PSQE01000006">
    <property type="protein sequence ID" value="RHN50054.1"/>
    <property type="molecule type" value="Genomic_DNA"/>
</dbReference>
<protein>
    <submittedName>
        <fullName evidence="2">ARID/bright DNA-binding domain-containing protein</fullName>
    </submittedName>
    <submittedName>
        <fullName evidence="3">Putative transcription factor &amp; chromatin remodeling ARID family</fullName>
    </submittedName>
</protein>
<dbReference type="CDD" id="cd16100">
    <property type="entry name" value="ARID"/>
    <property type="match status" value="1"/>
</dbReference>
<evidence type="ECO:0000313" key="3">
    <source>
        <dbReference type="EMBL" id="RHN50054.1"/>
    </source>
</evidence>
<dbReference type="PROSITE" id="PS51011">
    <property type="entry name" value="ARID"/>
    <property type="match status" value="1"/>
</dbReference>
<proteinExistence type="predicted"/>
<keyword evidence="2" id="KW-0238">DNA-binding</keyword>
<reference evidence="2 5" key="1">
    <citation type="journal article" date="2011" name="Nature">
        <title>The Medicago genome provides insight into the evolution of rhizobial symbioses.</title>
        <authorList>
            <person name="Young N.D."/>
            <person name="Debelle F."/>
            <person name="Oldroyd G.E."/>
            <person name="Geurts R."/>
            <person name="Cannon S.B."/>
            <person name="Udvardi M.K."/>
            <person name="Benedito V.A."/>
            <person name="Mayer K.F."/>
            <person name="Gouzy J."/>
            <person name="Schoof H."/>
            <person name="Van de Peer Y."/>
            <person name="Proost S."/>
            <person name="Cook D.R."/>
            <person name="Meyers B.C."/>
            <person name="Spannagl M."/>
            <person name="Cheung F."/>
            <person name="De Mita S."/>
            <person name="Krishnakumar V."/>
            <person name="Gundlach H."/>
            <person name="Zhou S."/>
            <person name="Mudge J."/>
            <person name="Bharti A.K."/>
            <person name="Murray J.D."/>
            <person name="Naoumkina M.A."/>
            <person name="Rosen B."/>
            <person name="Silverstein K.A."/>
            <person name="Tang H."/>
            <person name="Rombauts S."/>
            <person name="Zhao P.X."/>
            <person name="Zhou P."/>
            <person name="Barbe V."/>
            <person name="Bardou P."/>
            <person name="Bechner M."/>
            <person name="Bellec A."/>
            <person name="Berger A."/>
            <person name="Berges H."/>
            <person name="Bidwell S."/>
            <person name="Bisseling T."/>
            <person name="Choisne N."/>
            <person name="Couloux A."/>
            <person name="Denny R."/>
            <person name="Deshpande S."/>
            <person name="Dai X."/>
            <person name="Doyle J.J."/>
            <person name="Dudez A.M."/>
            <person name="Farmer A.D."/>
            <person name="Fouteau S."/>
            <person name="Franken C."/>
            <person name="Gibelin C."/>
            <person name="Gish J."/>
            <person name="Goldstein S."/>
            <person name="Gonzalez A.J."/>
            <person name="Green P.J."/>
            <person name="Hallab A."/>
            <person name="Hartog M."/>
            <person name="Hua A."/>
            <person name="Humphray S.J."/>
            <person name="Jeong D.H."/>
            <person name="Jing Y."/>
            <person name="Jocker A."/>
            <person name="Kenton S.M."/>
            <person name="Kim D.J."/>
            <person name="Klee K."/>
            <person name="Lai H."/>
            <person name="Lang C."/>
            <person name="Lin S."/>
            <person name="Macmil S.L."/>
            <person name="Magdelenat G."/>
            <person name="Matthews L."/>
            <person name="McCorrison J."/>
            <person name="Monaghan E.L."/>
            <person name="Mun J.H."/>
            <person name="Najar F.Z."/>
            <person name="Nicholson C."/>
            <person name="Noirot C."/>
            <person name="O'Bleness M."/>
            <person name="Paule C.R."/>
            <person name="Poulain J."/>
            <person name="Prion F."/>
            <person name="Qin B."/>
            <person name="Qu C."/>
            <person name="Retzel E.F."/>
            <person name="Riddle C."/>
            <person name="Sallet E."/>
            <person name="Samain S."/>
            <person name="Samson N."/>
            <person name="Sanders I."/>
            <person name="Saurat O."/>
            <person name="Scarpelli C."/>
            <person name="Schiex T."/>
            <person name="Segurens B."/>
            <person name="Severin A.J."/>
            <person name="Sherrier D.J."/>
            <person name="Shi R."/>
            <person name="Sims S."/>
            <person name="Singer S.R."/>
            <person name="Sinharoy S."/>
            <person name="Sterck L."/>
            <person name="Viollet A."/>
            <person name="Wang B.B."/>
            <person name="Wang K."/>
            <person name="Wang M."/>
            <person name="Wang X."/>
            <person name="Warfsmann J."/>
            <person name="Weissenbach J."/>
            <person name="White D.D."/>
            <person name="White J.D."/>
            <person name="Wiley G.B."/>
            <person name="Wincker P."/>
            <person name="Xing Y."/>
            <person name="Yang L."/>
            <person name="Yao Z."/>
            <person name="Ying F."/>
            <person name="Zhai J."/>
            <person name="Zhou L."/>
            <person name="Zuber A."/>
            <person name="Denarie J."/>
            <person name="Dixon R.A."/>
            <person name="May G.D."/>
            <person name="Schwartz D.C."/>
            <person name="Rogers J."/>
            <person name="Quetier F."/>
            <person name="Town C.D."/>
            <person name="Roe B.A."/>
        </authorList>
    </citation>
    <scope>NUCLEOTIDE SEQUENCE [LARGE SCALE GENOMIC DNA]</scope>
    <source>
        <strain evidence="2">A17</strain>
        <strain evidence="4 5">cv. Jemalong A17</strain>
    </source>
</reference>
<evidence type="ECO:0000313" key="5">
    <source>
        <dbReference type="Proteomes" id="UP000002051"/>
    </source>
</evidence>
<dbReference type="HOGENOM" id="CLU_1930685_0_0_1"/>
<dbReference type="SUPFAM" id="SSF46774">
    <property type="entry name" value="ARID-like"/>
    <property type="match status" value="1"/>
</dbReference>
<dbReference type="AlphaFoldDB" id="G7KKU6"/>
<keyword evidence="5" id="KW-1185">Reference proteome</keyword>
<reference evidence="3" key="5">
    <citation type="journal article" date="2018" name="Nat. Plants">
        <title>Whole-genome landscape of Medicago truncatula symbiotic genes.</title>
        <authorList>
            <person name="Pecrix Y."/>
            <person name="Gamas P."/>
            <person name="Carrere S."/>
        </authorList>
    </citation>
    <scope>NUCLEOTIDE SEQUENCE</scope>
    <source>
        <tissue evidence="3">Leaves</tissue>
    </source>
</reference>
<reference evidence="6" key="4">
    <citation type="journal article" date="2018" name="Nat. Plants">
        <title>Whole-genome landscape of Medicago truncatula symbiotic genes.</title>
        <authorList>
            <person name="Pecrix Y."/>
            <person name="Staton S.E."/>
            <person name="Sallet E."/>
            <person name="Lelandais-Briere C."/>
            <person name="Moreau S."/>
            <person name="Carrere S."/>
            <person name="Blein T."/>
            <person name="Jardinaud M.F."/>
            <person name="Latrasse D."/>
            <person name="Zouine M."/>
            <person name="Zahm M."/>
            <person name="Kreplak J."/>
            <person name="Mayjonade B."/>
            <person name="Satge C."/>
            <person name="Perez M."/>
            <person name="Cauet S."/>
            <person name="Marande W."/>
            <person name="Chantry-Darmon C."/>
            <person name="Lopez-Roques C."/>
            <person name="Bouchez O."/>
            <person name="Berard A."/>
            <person name="Debelle F."/>
            <person name="Munos S."/>
            <person name="Bendahmane A."/>
            <person name="Berges H."/>
            <person name="Niebel A."/>
            <person name="Buitink J."/>
            <person name="Frugier F."/>
            <person name="Benhamed M."/>
            <person name="Crespi M."/>
            <person name="Gouzy J."/>
            <person name="Gamas P."/>
        </authorList>
    </citation>
    <scope>NUCLEOTIDE SEQUENCE [LARGE SCALE GENOMIC DNA]</scope>
    <source>
        <strain evidence="6">cv. Jemalong A17</strain>
    </source>
</reference>
<dbReference type="SMART" id="SM01014">
    <property type="entry name" value="ARID"/>
    <property type="match status" value="1"/>
</dbReference>
<evidence type="ECO:0000313" key="2">
    <source>
        <dbReference type="EMBL" id="AES74717.1"/>
    </source>
</evidence>
<dbReference type="Proteomes" id="UP000002051">
    <property type="component" value="Chromosome 6"/>
</dbReference>
<evidence type="ECO:0000259" key="1">
    <source>
        <dbReference type="PROSITE" id="PS51011"/>
    </source>
</evidence>
<organism evidence="2 5">
    <name type="scientific">Medicago truncatula</name>
    <name type="common">Barrel medic</name>
    <name type="synonym">Medicago tribuloides</name>
    <dbReference type="NCBI Taxonomy" id="3880"/>
    <lineage>
        <taxon>Eukaryota</taxon>
        <taxon>Viridiplantae</taxon>
        <taxon>Streptophyta</taxon>
        <taxon>Embryophyta</taxon>
        <taxon>Tracheophyta</taxon>
        <taxon>Spermatophyta</taxon>
        <taxon>Magnoliopsida</taxon>
        <taxon>eudicotyledons</taxon>
        <taxon>Gunneridae</taxon>
        <taxon>Pentapetalae</taxon>
        <taxon>rosids</taxon>
        <taxon>fabids</taxon>
        <taxon>Fabales</taxon>
        <taxon>Fabaceae</taxon>
        <taxon>Papilionoideae</taxon>
        <taxon>50 kb inversion clade</taxon>
        <taxon>NPAAA clade</taxon>
        <taxon>Hologalegina</taxon>
        <taxon>IRL clade</taxon>
        <taxon>Trifolieae</taxon>
        <taxon>Medicago</taxon>
    </lineage>
</organism>
<evidence type="ECO:0000313" key="6">
    <source>
        <dbReference type="Proteomes" id="UP000265566"/>
    </source>
</evidence>
<reference evidence="4" key="3">
    <citation type="submission" date="2015-04" db="UniProtKB">
        <authorList>
            <consortium name="EnsemblPlants"/>
        </authorList>
    </citation>
    <scope>IDENTIFICATION</scope>
    <source>
        <strain evidence="4">cv. Jemalong A17</strain>
    </source>
</reference>
<dbReference type="Pfam" id="PF01388">
    <property type="entry name" value="ARID"/>
    <property type="match status" value="1"/>
</dbReference>
<accession>G7KKU6</accession>
<gene>
    <name evidence="2" type="ordered locus">MTR_6g012370</name>
    <name evidence="3" type="ORF">MtrunA17_Chr6g0453251</name>
</gene>
<dbReference type="EnsemblPlants" id="AES74717">
    <property type="protein sequence ID" value="AES74717"/>
    <property type="gene ID" value="MTR_6g012370"/>
</dbReference>
<dbReference type="Gramene" id="rna34302">
    <property type="protein sequence ID" value="RHN50054.1"/>
    <property type="gene ID" value="gene34302"/>
</dbReference>
<dbReference type="PaxDb" id="3880-AES74717"/>
<dbReference type="Gene3D" id="1.10.150.60">
    <property type="entry name" value="ARID DNA-binding domain"/>
    <property type="match status" value="1"/>
</dbReference>
<dbReference type="Proteomes" id="UP000265566">
    <property type="component" value="Chromosome 6"/>
</dbReference>
<dbReference type="EMBL" id="CM001222">
    <property type="protein sequence ID" value="AES74717.1"/>
    <property type="molecule type" value="Genomic_DNA"/>
</dbReference>
<name>G7KKU6_MEDTR</name>
<dbReference type="InterPro" id="IPR036431">
    <property type="entry name" value="ARID_dom_sf"/>
</dbReference>
<dbReference type="SMART" id="SM00501">
    <property type="entry name" value="BRIGHT"/>
    <property type="match status" value="1"/>
</dbReference>
<feature type="domain" description="ARID" evidence="1">
    <location>
        <begin position="38"/>
        <end position="131"/>
    </location>
</feature>
<dbReference type="STRING" id="3880.G7KKU6"/>
<sequence>MANGYFLDRLEAETFTEFHGNGGCLVEDRFDSADHVKGKQKSVFSQFFRVYLKENCSKGNVRLVPMILGDGKLLDLYQLFSLVKEKGWYDAISRIGLWDFVIDELGLDIRILALVKLVYEKYTSDFLHKGE</sequence>
<dbReference type="GO" id="GO:0003677">
    <property type="term" value="F:DNA binding"/>
    <property type="evidence" value="ECO:0007669"/>
    <property type="project" value="UniProtKB-KW"/>
</dbReference>
<dbReference type="InterPro" id="IPR001606">
    <property type="entry name" value="ARID_dom"/>
</dbReference>
<evidence type="ECO:0000313" key="4">
    <source>
        <dbReference type="EnsemblPlants" id="AES74717"/>
    </source>
</evidence>